<feature type="transmembrane region" description="Helical" evidence="1">
    <location>
        <begin position="190"/>
        <end position="209"/>
    </location>
</feature>
<sequence>MGSALPLLRRDLAESRWGLVGWASGLAVFAGLYLPLFPTFGGRDSQLAELIRSLPPALVKTLGYEDIVSGAGYAQSTFFGLMAFALTAFAAVSWGSAAIAGAEESGRLELTLAHGVSRARHVLESALSVLVRVAGLALVAVLLVLALDGPSQLGLAPAHVAAAGVSLAGLAVLTGAASLAAGAATGRSRWATSAGAIIAFGGYGTNAVANQSPDLDWLHALSPYAWAWRGAPLEAGWDVPGLLALWGTGAVLVGAAVWLLDRRDLRP</sequence>
<gene>
    <name evidence="2" type="ORF">AB8O55_23590</name>
</gene>
<name>A0ABV4CNU7_9PSEU</name>
<feature type="transmembrane region" description="Helical" evidence="1">
    <location>
        <begin position="122"/>
        <end position="147"/>
    </location>
</feature>
<evidence type="ECO:0000313" key="2">
    <source>
        <dbReference type="EMBL" id="MEY8042404.1"/>
    </source>
</evidence>
<dbReference type="Pfam" id="PF12679">
    <property type="entry name" value="ABC2_membrane_2"/>
    <property type="match status" value="1"/>
</dbReference>
<evidence type="ECO:0000313" key="3">
    <source>
        <dbReference type="Proteomes" id="UP001564626"/>
    </source>
</evidence>
<reference evidence="2 3" key="1">
    <citation type="submission" date="2024-08" db="EMBL/GenBank/DDBJ databases">
        <title>Genome mining of Saccharopolyspora cebuensis PGLac3 from Nigerian medicinal plant.</title>
        <authorList>
            <person name="Ezeobiora C.E."/>
            <person name="Igbokwe N.H."/>
            <person name="Amin D.H."/>
            <person name="Mendie U.E."/>
        </authorList>
    </citation>
    <scope>NUCLEOTIDE SEQUENCE [LARGE SCALE GENOMIC DNA]</scope>
    <source>
        <strain evidence="2 3">PGLac3</strain>
    </source>
</reference>
<comment type="caution">
    <text evidence="2">The sequence shown here is derived from an EMBL/GenBank/DDBJ whole genome shotgun (WGS) entry which is preliminary data.</text>
</comment>
<feature type="transmembrane region" description="Helical" evidence="1">
    <location>
        <begin position="159"/>
        <end position="183"/>
    </location>
</feature>
<keyword evidence="3" id="KW-1185">Reference proteome</keyword>
<dbReference type="EMBL" id="JBGEHV010000056">
    <property type="protein sequence ID" value="MEY8042404.1"/>
    <property type="molecule type" value="Genomic_DNA"/>
</dbReference>
<keyword evidence="1" id="KW-1133">Transmembrane helix</keyword>
<keyword evidence="1" id="KW-0812">Transmembrane</keyword>
<protein>
    <submittedName>
        <fullName evidence="2">ABC transporter permease subunit</fullName>
    </submittedName>
</protein>
<accession>A0ABV4CNU7</accession>
<feature type="transmembrane region" description="Helical" evidence="1">
    <location>
        <begin position="242"/>
        <end position="260"/>
    </location>
</feature>
<dbReference type="RefSeq" id="WP_345356958.1">
    <property type="nucleotide sequence ID" value="NZ_BAABII010000003.1"/>
</dbReference>
<feature type="transmembrane region" description="Helical" evidence="1">
    <location>
        <begin position="78"/>
        <end position="101"/>
    </location>
</feature>
<evidence type="ECO:0000256" key="1">
    <source>
        <dbReference type="SAM" id="Phobius"/>
    </source>
</evidence>
<dbReference type="Proteomes" id="UP001564626">
    <property type="component" value="Unassembled WGS sequence"/>
</dbReference>
<organism evidence="2 3">
    <name type="scientific">Saccharopolyspora cebuensis</name>
    <dbReference type="NCBI Taxonomy" id="418759"/>
    <lineage>
        <taxon>Bacteria</taxon>
        <taxon>Bacillati</taxon>
        <taxon>Actinomycetota</taxon>
        <taxon>Actinomycetes</taxon>
        <taxon>Pseudonocardiales</taxon>
        <taxon>Pseudonocardiaceae</taxon>
        <taxon>Saccharopolyspora</taxon>
    </lineage>
</organism>
<proteinExistence type="predicted"/>
<keyword evidence="1" id="KW-0472">Membrane</keyword>
<feature type="transmembrane region" description="Helical" evidence="1">
    <location>
        <begin position="17"/>
        <end position="37"/>
    </location>
</feature>